<evidence type="ECO:0008006" key="3">
    <source>
        <dbReference type="Google" id="ProtNLM"/>
    </source>
</evidence>
<keyword evidence="2" id="KW-1185">Reference proteome</keyword>
<dbReference type="InterPro" id="IPR036770">
    <property type="entry name" value="Ankyrin_rpt-contain_sf"/>
</dbReference>
<proteinExistence type="predicted"/>
<comment type="caution">
    <text evidence="1">The sequence shown here is derived from an EMBL/GenBank/DDBJ whole genome shotgun (WGS) entry which is preliminary data.</text>
</comment>
<gene>
    <name evidence="1" type="ORF">LY90DRAFT_516260</name>
</gene>
<protein>
    <recommendedName>
        <fullName evidence="3">Ankyrin</fullName>
    </recommendedName>
</protein>
<accession>A0A1Y2AFH6</accession>
<organism evidence="1 2">
    <name type="scientific">Neocallimastix californiae</name>
    <dbReference type="NCBI Taxonomy" id="1754190"/>
    <lineage>
        <taxon>Eukaryota</taxon>
        <taxon>Fungi</taxon>
        <taxon>Fungi incertae sedis</taxon>
        <taxon>Chytridiomycota</taxon>
        <taxon>Chytridiomycota incertae sedis</taxon>
        <taxon>Neocallimastigomycetes</taxon>
        <taxon>Neocallimastigales</taxon>
        <taxon>Neocallimastigaceae</taxon>
        <taxon>Neocallimastix</taxon>
    </lineage>
</organism>
<dbReference type="SUPFAM" id="SSF48403">
    <property type="entry name" value="Ankyrin repeat"/>
    <property type="match status" value="1"/>
</dbReference>
<reference evidence="1 2" key="1">
    <citation type="submission" date="2016-08" db="EMBL/GenBank/DDBJ databases">
        <title>A Parts List for Fungal Cellulosomes Revealed by Comparative Genomics.</title>
        <authorList>
            <consortium name="DOE Joint Genome Institute"/>
            <person name="Haitjema C.H."/>
            <person name="Gilmore S.P."/>
            <person name="Henske J.K."/>
            <person name="Solomon K.V."/>
            <person name="De Groot R."/>
            <person name="Kuo A."/>
            <person name="Mondo S.J."/>
            <person name="Salamov A.A."/>
            <person name="Labutti K."/>
            <person name="Zhao Z."/>
            <person name="Chiniquy J."/>
            <person name="Barry K."/>
            <person name="Brewer H.M."/>
            <person name="Purvine S.O."/>
            <person name="Wright A.T."/>
            <person name="Boxma B."/>
            <person name="Van Alen T."/>
            <person name="Hackstein J.H."/>
            <person name="Baker S.E."/>
            <person name="Grigoriev I.V."/>
            <person name="O'Malley M.A."/>
        </authorList>
    </citation>
    <scope>NUCLEOTIDE SEQUENCE [LARGE SCALE GENOMIC DNA]</scope>
    <source>
        <strain evidence="1 2">G1</strain>
    </source>
</reference>
<dbReference type="Gene3D" id="1.25.40.20">
    <property type="entry name" value="Ankyrin repeat-containing domain"/>
    <property type="match status" value="1"/>
</dbReference>
<dbReference type="OrthoDB" id="2146204at2759"/>
<dbReference type="Proteomes" id="UP000193920">
    <property type="component" value="Unassembled WGS sequence"/>
</dbReference>
<dbReference type="InterPro" id="IPR002110">
    <property type="entry name" value="Ankyrin_rpt"/>
</dbReference>
<evidence type="ECO:0000313" key="1">
    <source>
        <dbReference type="EMBL" id="ORY21194.1"/>
    </source>
</evidence>
<dbReference type="AlphaFoldDB" id="A0A1Y2AFH6"/>
<dbReference type="EMBL" id="MCOG01000271">
    <property type="protein sequence ID" value="ORY21194.1"/>
    <property type="molecule type" value="Genomic_DNA"/>
</dbReference>
<sequence>MNTIELQKNNFIALFNNNNITELEKFIKNNNFSMREWNKNNKCDILIQAIENNASYKMIQLILKYGPYNNLNYTFNENKLLKSHYETLNGTFGGYYQYKPPLFIALLKNNFRVAELLIENKADINYFTHFENIVDYLYNRNGLTTKNLRFILSKGVRPEYFFMSIPTFIKDFKNEFLEIIFKHYLLNNSFILNLINIYKSRKSLSCKQLKEVLRKEKNKIYIHELSYKAAIETENFEAILLLLENDGNEEENILEVINDYKILEIATERNKTKLVKKILSFNKIYL</sequence>
<evidence type="ECO:0000313" key="2">
    <source>
        <dbReference type="Proteomes" id="UP000193920"/>
    </source>
</evidence>
<name>A0A1Y2AFH6_9FUNG</name>
<dbReference type="SMART" id="SM00248">
    <property type="entry name" value="ANK"/>
    <property type="match status" value="3"/>
</dbReference>